<gene>
    <name evidence="19" type="ORF">ODALV1_LOCUS11028</name>
</gene>
<evidence type="ECO:0000256" key="7">
    <source>
        <dbReference type="ARBA" id="ARBA00022679"/>
    </source>
</evidence>
<feature type="compositionally biased region" description="Basic residues" evidence="17">
    <location>
        <begin position="46"/>
        <end position="60"/>
    </location>
</feature>
<evidence type="ECO:0000256" key="17">
    <source>
        <dbReference type="SAM" id="MobiDB-lite"/>
    </source>
</evidence>
<dbReference type="InterPro" id="IPR051878">
    <property type="entry name" value="ZNRF_ubiq-protein_ligase"/>
</dbReference>
<keyword evidence="15" id="KW-0449">Lipoprotein</keyword>
<dbReference type="EC" id="2.3.2.27" evidence="6"/>
<keyword evidence="20" id="KW-1185">Reference proteome</keyword>
<protein>
    <recommendedName>
        <fullName evidence="6">RING-type E3 ubiquitin transferase</fullName>
        <ecNumber evidence="6">2.3.2.27</ecNumber>
    </recommendedName>
</protein>
<comment type="catalytic activity">
    <reaction evidence="1">
        <text>S-ubiquitinyl-[E2 ubiquitin-conjugating enzyme]-L-cysteine + [acceptor protein]-L-lysine = [E2 ubiquitin-conjugating enzyme]-L-cysteine + N(6)-ubiquitinyl-[acceptor protein]-L-lysine.</text>
        <dbReference type="EC" id="2.3.2.27"/>
    </reaction>
</comment>
<feature type="domain" description="RING-type" evidence="18">
    <location>
        <begin position="172"/>
        <end position="212"/>
    </location>
</feature>
<dbReference type="Proteomes" id="UP001642540">
    <property type="component" value="Unassembled WGS sequence"/>
</dbReference>
<accession>A0ABP1QG62</accession>
<reference evidence="19 20" key="1">
    <citation type="submission" date="2024-08" db="EMBL/GenBank/DDBJ databases">
        <authorList>
            <person name="Cucini C."/>
            <person name="Frati F."/>
        </authorList>
    </citation>
    <scope>NUCLEOTIDE SEQUENCE [LARGE SCALE GENOMIC DNA]</scope>
</reference>
<evidence type="ECO:0000256" key="3">
    <source>
        <dbReference type="ARBA" id="ARBA00004177"/>
    </source>
</evidence>
<dbReference type="PANTHER" id="PTHR46661">
    <property type="entry name" value="E3 UBIQUITIN-PROTEIN LIGASE ZNRF1-LIKE PROTEIN"/>
    <property type="match status" value="1"/>
</dbReference>
<name>A0ABP1QG62_9HEXA</name>
<dbReference type="CDD" id="cd16489">
    <property type="entry name" value="mRING-CH-C4HC2H_ZNRF"/>
    <property type="match status" value="1"/>
</dbReference>
<keyword evidence="10 16" id="KW-0863">Zinc-finger</keyword>
<keyword evidence="10 16" id="KW-0479">Metal-binding</keyword>
<evidence type="ECO:0000313" key="20">
    <source>
        <dbReference type="Proteomes" id="UP001642540"/>
    </source>
</evidence>
<sequence>MGAKASTEQRPRTYSGSEPGGGGSSTATAVQQNNNGTTNPSERGGGMHHHHHHHHHHHSFRGGNGGGNGQFPAASSSHPTALLQGPSSSSVRARSYSSSAVHSTQASAGIIELGSRINSFASGLWPISGVKCPICNRSILPDDIEVHLVMCLTRPRLNYNEDFLEESKGDECVICLEELEAGQVIARLPCLCVYHKACIDEWFQINRSCPEHPNN</sequence>
<evidence type="ECO:0000256" key="11">
    <source>
        <dbReference type="ARBA" id="ARBA00022786"/>
    </source>
</evidence>
<comment type="pathway">
    <text evidence="5">Protein modification; protein ubiquitination.</text>
</comment>
<keyword evidence="14" id="KW-0458">Lysosome</keyword>
<comment type="caution">
    <text evidence="19">The sequence shown here is derived from an EMBL/GenBank/DDBJ whole genome shotgun (WGS) entry which is preliminary data.</text>
</comment>
<evidence type="ECO:0000256" key="13">
    <source>
        <dbReference type="ARBA" id="ARBA00023136"/>
    </source>
</evidence>
<evidence type="ECO:0000256" key="12">
    <source>
        <dbReference type="ARBA" id="ARBA00022833"/>
    </source>
</evidence>
<evidence type="ECO:0000256" key="16">
    <source>
        <dbReference type="PROSITE-ProRule" id="PRU00175"/>
    </source>
</evidence>
<dbReference type="PROSITE" id="PS50089">
    <property type="entry name" value="ZF_RING_2"/>
    <property type="match status" value="1"/>
</dbReference>
<keyword evidence="13" id="KW-0472">Membrane</keyword>
<dbReference type="InterPro" id="IPR001841">
    <property type="entry name" value="Znf_RING"/>
</dbReference>
<keyword evidence="11" id="KW-0833">Ubl conjugation pathway</keyword>
<keyword evidence="8" id="KW-0519">Myristate</keyword>
<dbReference type="EMBL" id="CAXLJM020000033">
    <property type="protein sequence ID" value="CAL8102040.1"/>
    <property type="molecule type" value="Genomic_DNA"/>
</dbReference>
<feature type="compositionally biased region" description="Polar residues" evidence="17">
    <location>
        <begin position="26"/>
        <end position="41"/>
    </location>
</feature>
<organism evidence="19 20">
    <name type="scientific">Orchesella dallaii</name>
    <dbReference type="NCBI Taxonomy" id="48710"/>
    <lineage>
        <taxon>Eukaryota</taxon>
        <taxon>Metazoa</taxon>
        <taxon>Ecdysozoa</taxon>
        <taxon>Arthropoda</taxon>
        <taxon>Hexapoda</taxon>
        <taxon>Collembola</taxon>
        <taxon>Entomobryomorpha</taxon>
        <taxon>Entomobryoidea</taxon>
        <taxon>Orchesellidae</taxon>
        <taxon>Orchesellinae</taxon>
        <taxon>Orchesella</taxon>
    </lineage>
</organism>
<dbReference type="Gene3D" id="3.30.160.60">
    <property type="entry name" value="Classic Zinc Finger"/>
    <property type="match status" value="1"/>
</dbReference>
<evidence type="ECO:0000313" key="19">
    <source>
        <dbReference type="EMBL" id="CAL8102040.1"/>
    </source>
</evidence>
<evidence type="ECO:0000256" key="4">
    <source>
        <dbReference type="ARBA" id="ARBA00004371"/>
    </source>
</evidence>
<keyword evidence="7" id="KW-0808">Transferase</keyword>
<dbReference type="InterPro" id="IPR013083">
    <property type="entry name" value="Znf_RING/FYVE/PHD"/>
</dbReference>
<evidence type="ECO:0000256" key="1">
    <source>
        <dbReference type="ARBA" id="ARBA00000900"/>
    </source>
</evidence>
<feature type="compositionally biased region" description="Polar residues" evidence="17">
    <location>
        <begin position="1"/>
        <end position="14"/>
    </location>
</feature>
<keyword evidence="9" id="KW-0967">Endosome</keyword>
<dbReference type="SMART" id="SM00184">
    <property type="entry name" value="RING"/>
    <property type="match status" value="1"/>
</dbReference>
<evidence type="ECO:0000256" key="6">
    <source>
        <dbReference type="ARBA" id="ARBA00012483"/>
    </source>
</evidence>
<keyword evidence="12" id="KW-0862">Zinc</keyword>
<evidence type="ECO:0000256" key="10">
    <source>
        <dbReference type="ARBA" id="ARBA00022771"/>
    </source>
</evidence>
<evidence type="ECO:0000256" key="9">
    <source>
        <dbReference type="ARBA" id="ARBA00022753"/>
    </source>
</evidence>
<evidence type="ECO:0000256" key="8">
    <source>
        <dbReference type="ARBA" id="ARBA00022707"/>
    </source>
</evidence>
<feature type="region of interest" description="Disordered" evidence="17">
    <location>
        <begin position="1"/>
        <end position="90"/>
    </location>
</feature>
<evidence type="ECO:0000259" key="18">
    <source>
        <dbReference type="PROSITE" id="PS50089"/>
    </source>
</evidence>
<dbReference type="SUPFAM" id="SSF57850">
    <property type="entry name" value="RING/U-box"/>
    <property type="match status" value="1"/>
</dbReference>
<proteinExistence type="predicted"/>
<dbReference type="Pfam" id="PF13639">
    <property type="entry name" value="zf-RING_2"/>
    <property type="match status" value="1"/>
</dbReference>
<evidence type="ECO:0000256" key="14">
    <source>
        <dbReference type="ARBA" id="ARBA00023228"/>
    </source>
</evidence>
<comment type="subcellular location">
    <subcellularLocation>
        <location evidence="3">Endosome</location>
    </subcellularLocation>
    <subcellularLocation>
        <location evidence="4">Lysosome</location>
    </subcellularLocation>
    <subcellularLocation>
        <location evidence="2">Membrane</location>
        <topology evidence="2">Peripheral membrane protein</topology>
    </subcellularLocation>
</comment>
<evidence type="ECO:0000256" key="2">
    <source>
        <dbReference type="ARBA" id="ARBA00004170"/>
    </source>
</evidence>
<evidence type="ECO:0000256" key="15">
    <source>
        <dbReference type="ARBA" id="ARBA00023288"/>
    </source>
</evidence>
<dbReference type="Gene3D" id="3.30.40.10">
    <property type="entry name" value="Zinc/RING finger domain, C3HC4 (zinc finger)"/>
    <property type="match status" value="1"/>
</dbReference>
<evidence type="ECO:0000256" key="5">
    <source>
        <dbReference type="ARBA" id="ARBA00004906"/>
    </source>
</evidence>
<dbReference type="PANTHER" id="PTHR46661:SF4">
    <property type="entry name" value="RING-TYPE DOMAIN-CONTAINING PROTEIN"/>
    <property type="match status" value="1"/>
</dbReference>